<dbReference type="SUPFAM" id="SSF51971">
    <property type="entry name" value="Nucleotide-binding domain"/>
    <property type="match status" value="1"/>
</dbReference>
<feature type="domain" description="Dihydroprymidine dehydrogenase" evidence="2">
    <location>
        <begin position="16"/>
        <end position="123"/>
    </location>
</feature>
<reference evidence="3 4" key="1">
    <citation type="submission" date="2018-12" db="EMBL/GenBank/DDBJ databases">
        <authorList>
            <person name="Feng G."/>
            <person name="Zhu H."/>
        </authorList>
    </citation>
    <scope>NUCLEOTIDE SEQUENCE [LARGE SCALE GENOMIC DNA]</scope>
    <source>
        <strain evidence="3 4">9PBR-2</strain>
    </source>
</reference>
<evidence type="ECO:0000313" key="4">
    <source>
        <dbReference type="Proteomes" id="UP000280066"/>
    </source>
</evidence>
<dbReference type="Gene3D" id="3.50.50.60">
    <property type="entry name" value="FAD/NAD(P)-binding domain"/>
    <property type="match status" value="2"/>
</dbReference>
<dbReference type="AlphaFoldDB" id="A0A3R9UNL1"/>
<evidence type="ECO:0008006" key="5">
    <source>
        <dbReference type="Google" id="ProtNLM"/>
    </source>
</evidence>
<dbReference type="EMBL" id="RWIS01000002">
    <property type="protein sequence ID" value="RSK36279.1"/>
    <property type="molecule type" value="Genomic_DNA"/>
</dbReference>
<organism evidence="3 4">
    <name type="scientific">Hymenobacter metallilatus</name>
    <dbReference type="NCBI Taxonomy" id="2493666"/>
    <lineage>
        <taxon>Bacteria</taxon>
        <taxon>Pseudomonadati</taxon>
        <taxon>Bacteroidota</taxon>
        <taxon>Cytophagia</taxon>
        <taxon>Cytophagales</taxon>
        <taxon>Hymenobacteraceae</taxon>
        <taxon>Hymenobacter</taxon>
    </lineage>
</organism>
<sequence>MAEYAPPTTAQEFAGNFAQLKPLMSNSEALLESSRCLFCFDAPCIQACPSGIDIPLFIRQINSGNATGAARTIYEANYFGNACGKVCPTEVLCEGSCVYTAAGAKPIEIGRLQSHATRQVMDQGKPLFGPGAATGFRVAVIGAGPAGISCACELRKLGHEVDVFEAKGQPSGLTLYGVAPYKITNEETLAEMAYLEAQFGFRVHYNQPIQSRADLEKLETEYAAIFLGIGLGSTSGLGLPGEDRENCVGAVEFIEQLRIRQEHTAVGRRVVVLGGGNTAMDAASESARLGAERVVLAYRRGKEEMGAYEFEYDLAKAVGVQGLFNVAPLEIVGNGRVEGVKFVRTATRNGQVQPVPGSEFVEPCDMVIKATGQSKQTGFLSFIPDLQLDAKGRILFDPNTGQTTNPRYFAAGDAANGGAEVVNAAADGKAAAHGIHRFLMK</sequence>
<gene>
    <name evidence="3" type="ORF">EI290_05185</name>
</gene>
<dbReference type="GO" id="GO:0051536">
    <property type="term" value="F:iron-sulfur cluster binding"/>
    <property type="evidence" value="ECO:0007669"/>
    <property type="project" value="InterPro"/>
</dbReference>
<keyword evidence="4" id="KW-1185">Reference proteome</keyword>
<dbReference type="InterPro" id="IPR036188">
    <property type="entry name" value="FAD/NAD-bd_sf"/>
</dbReference>
<dbReference type="GO" id="GO:0016491">
    <property type="term" value="F:oxidoreductase activity"/>
    <property type="evidence" value="ECO:0007669"/>
    <property type="project" value="InterPro"/>
</dbReference>
<dbReference type="InterPro" id="IPR009051">
    <property type="entry name" value="Helical_ferredxn"/>
</dbReference>
<protein>
    <recommendedName>
        <fullName evidence="5">NAD(P)-dependent oxidoreductase</fullName>
    </recommendedName>
</protein>
<dbReference type="InterPro" id="IPR023753">
    <property type="entry name" value="FAD/NAD-binding_dom"/>
</dbReference>
<accession>A0A3R9UNL1</accession>
<proteinExistence type="predicted"/>
<dbReference type="OrthoDB" id="9803192at2"/>
<dbReference type="SUPFAM" id="SSF46548">
    <property type="entry name" value="alpha-helical ferredoxin"/>
    <property type="match status" value="1"/>
</dbReference>
<dbReference type="PANTHER" id="PTHR42783">
    <property type="entry name" value="GLUTAMATE SYNTHASE [NADPH] SMALL CHAIN"/>
    <property type="match status" value="1"/>
</dbReference>
<name>A0A3R9UNL1_9BACT</name>
<dbReference type="PANTHER" id="PTHR42783:SF3">
    <property type="entry name" value="GLUTAMATE SYNTHASE [NADPH] SMALL CHAIN-RELATED"/>
    <property type="match status" value="1"/>
</dbReference>
<evidence type="ECO:0000259" key="1">
    <source>
        <dbReference type="Pfam" id="PF07992"/>
    </source>
</evidence>
<evidence type="ECO:0000259" key="2">
    <source>
        <dbReference type="Pfam" id="PF14691"/>
    </source>
</evidence>
<dbReference type="PRINTS" id="PR00419">
    <property type="entry name" value="ADXRDTASE"/>
</dbReference>
<dbReference type="Pfam" id="PF14691">
    <property type="entry name" value="Fer4_20"/>
    <property type="match status" value="1"/>
</dbReference>
<comment type="caution">
    <text evidence="3">The sequence shown here is derived from an EMBL/GenBank/DDBJ whole genome shotgun (WGS) entry which is preliminary data.</text>
</comment>
<dbReference type="Gene3D" id="1.10.1060.10">
    <property type="entry name" value="Alpha-helical ferredoxin"/>
    <property type="match status" value="1"/>
</dbReference>
<evidence type="ECO:0000313" key="3">
    <source>
        <dbReference type="EMBL" id="RSK36279.1"/>
    </source>
</evidence>
<dbReference type="InterPro" id="IPR028261">
    <property type="entry name" value="DPD_II"/>
</dbReference>
<dbReference type="Proteomes" id="UP000280066">
    <property type="component" value="Unassembled WGS sequence"/>
</dbReference>
<dbReference type="RefSeq" id="WP_125427430.1">
    <property type="nucleotide sequence ID" value="NZ_RWIS01000002.1"/>
</dbReference>
<dbReference type="Pfam" id="PF07992">
    <property type="entry name" value="Pyr_redox_2"/>
    <property type="match status" value="1"/>
</dbReference>
<feature type="domain" description="FAD/NAD(P)-binding" evidence="1">
    <location>
        <begin position="136"/>
        <end position="428"/>
    </location>
</feature>